<evidence type="ECO:0000256" key="1">
    <source>
        <dbReference type="SAM" id="Phobius"/>
    </source>
</evidence>
<accession>A0A0D3HNV3</accession>
<reference evidence="2" key="1">
    <citation type="journal article" date="2009" name="Rice">
        <title>De Novo Next Generation Sequencing of Plant Genomes.</title>
        <authorList>
            <person name="Rounsley S."/>
            <person name="Marri P.R."/>
            <person name="Yu Y."/>
            <person name="He R."/>
            <person name="Sisneros N."/>
            <person name="Goicoechea J.L."/>
            <person name="Lee S.J."/>
            <person name="Angelova A."/>
            <person name="Kudrna D."/>
            <person name="Luo M."/>
            <person name="Affourtit J."/>
            <person name="Desany B."/>
            <person name="Knight J."/>
            <person name="Niazi F."/>
            <person name="Egholm M."/>
            <person name="Wing R.A."/>
        </authorList>
    </citation>
    <scope>NUCLEOTIDE SEQUENCE [LARGE SCALE GENOMIC DNA]</scope>
    <source>
        <strain evidence="2">cv. IRGC 105608</strain>
    </source>
</reference>
<evidence type="ECO:0000313" key="2">
    <source>
        <dbReference type="EnsemblPlants" id="OBART11G19420.1"/>
    </source>
</evidence>
<reference evidence="2" key="2">
    <citation type="submission" date="2015-03" db="UniProtKB">
        <authorList>
            <consortium name="EnsemblPlants"/>
        </authorList>
    </citation>
    <scope>IDENTIFICATION</scope>
</reference>
<dbReference type="PaxDb" id="65489-OBART11G19420.1"/>
<protein>
    <submittedName>
        <fullName evidence="2">Uncharacterized protein</fullName>
    </submittedName>
</protein>
<evidence type="ECO:0000313" key="3">
    <source>
        <dbReference type="Proteomes" id="UP000026960"/>
    </source>
</evidence>
<proteinExistence type="predicted"/>
<dbReference type="Proteomes" id="UP000026960">
    <property type="component" value="Chromosome 11"/>
</dbReference>
<dbReference type="Gramene" id="OBART11G19420.1">
    <property type="protein sequence ID" value="OBART11G19420.1"/>
    <property type="gene ID" value="OBART11G19420"/>
</dbReference>
<feature type="transmembrane region" description="Helical" evidence="1">
    <location>
        <begin position="12"/>
        <end position="34"/>
    </location>
</feature>
<keyword evidence="1" id="KW-0812">Transmembrane</keyword>
<dbReference type="AlphaFoldDB" id="A0A0D3HNV3"/>
<organism evidence="2">
    <name type="scientific">Oryza barthii</name>
    <dbReference type="NCBI Taxonomy" id="65489"/>
    <lineage>
        <taxon>Eukaryota</taxon>
        <taxon>Viridiplantae</taxon>
        <taxon>Streptophyta</taxon>
        <taxon>Embryophyta</taxon>
        <taxon>Tracheophyta</taxon>
        <taxon>Spermatophyta</taxon>
        <taxon>Magnoliopsida</taxon>
        <taxon>Liliopsida</taxon>
        <taxon>Poales</taxon>
        <taxon>Poaceae</taxon>
        <taxon>BOP clade</taxon>
        <taxon>Oryzoideae</taxon>
        <taxon>Oryzeae</taxon>
        <taxon>Oryzinae</taxon>
        <taxon>Oryza</taxon>
    </lineage>
</organism>
<dbReference type="HOGENOM" id="CLU_3035538_0_0_1"/>
<keyword evidence="1" id="KW-0472">Membrane</keyword>
<keyword evidence="3" id="KW-1185">Reference proteome</keyword>
<sequence length="55" mass="6088">MFLCWFSGGRSGVSLLPVLCTGAGVVWVVGRNLVIFSCSINRISDRLVRVVQKKY</sequence>
<dbReference type="EnsemblPlants" id="OBART11G19420.1">
    <property type="protein sequence ID" value="OBART11G19420.1"/>
    <property type="gene ID" value="OBART11G19420"/>
</dbReference>
<keyword evidence="1" id="KW-1133">Transmembrane helix</keyword>
<name>A0A0D3HNV3_9ORYZ</name>